<reference evidence="3" key="1">
    <citation type="submission" date="2021-01" db="EMBL/GenBank/DDBJ databases">
        <title>YIM 132084 draft genome.</title>
        <authorList>
            <person name="An D."/>
        </authorList>
    </citation>
    <scope>NUCLEOTIDE SEQUENCE</scope>
    <source>
        <strain evidence="3">YIM 132084</strain>
    </source>
</reference>
<evidence type="ECO:0000256" key="1">
    <source>
        <dbReference type="SAM" id="MobiDB-lite"/>
    </source>
</evidence>
<keyword evidence="4" id="KW-1185">Reference proteome</keyword>
<sequence>MLAGRLDVSHRTIRRNVDRLREMGYRIEATMGPDGGTASTPVPSCHRCCSTTTRSSR</sequence>
<feature type="region of interest" description="Disordered" evidence="1">
    <location>
        <begin position="29"/>
        <end position="57"/>
    </location>
</feature>
<dbReference type="AlphaFoldDB" id="A0A939BZP8"/>
<organism evidence="3 4">
    <name type="scientific">Nakamurella leprariae</name>
    <dbReference type="NCBI Taxonomy" id="2803911"/>
    <lineage>
        <taxon>Bacteria</taxon>
        <taxon>Bacillati</taxon>
        <taxon>Actinomycetota</taxon>
        <taxon>Actinomycetes</taxon>
        <taxon>Nakamurellales</taxon>
        <taxon>Nakamurellaceae</taxon>
        <taxon>Nakamurella</taxon>
    </lineage>
</organism>
<dbReference type="EMBL" id="JAERWK010000015">
    <property type="protein sequence ID" value="MBM9467921.1"/>
    <property type="molecule type" value="Genomic_DNA"/>
</dbReference>
<dbReference type="SUPFAM" id="SSF46785">
    <property type="entry name" value="Winged helix' DNA-binding domain"/>
    <property type="match status" value="1"/>
</dbReference>
<gene>
    <name evidence="3" type="ORF">JL106_11575</name>
</gene>
<dbReference type="Pfam" id="PF08279">
    <property type="entry name" value="HTH_11"/>
    <property type="match status" value="1"/>
</dbReference>
<name>A0A939BZP8_9ACTN</name>
<dbReference type="Gene3D" id="1.10.10.10">
    <property type="entry name" value="Winged helix-like DNA-binding domain superfamily/Winged helix DNA-binding domain"/>
    <property type="match status" value="1"/>
</dbReference>
<dbReference type="InterPro" id="IPR036388">
    <property type="entry name" value="WH-like_DNA-bd_sf"/>
</dbReference>
<dbReference type="InterPro" id="IPR013196">
    <property type="entry name" value="HTH_11"/>
</dbReference>
<proteinExistence type="predicted"/>
<evidence type="ECO:0000313" key="3">
    <source>
        <dbReference type="EMBL" id="MBM9467921.1"/>
    </source>
</evidence>
<dbReference type="InterPro" id="IPR036390">
    <property type="entry name" value="WH_DNA-bd_sf"/>
</dbReference>
<protein>
    <submittedName>
        <fullName evidence="3">Helix-turn-helix domain-containing protein</fullName>
    </submittedName>
</protein>
<evidence type="ECO:0000313" key="4">
    <source>
        <dbReference type="Proteomes" id="UP000663792"/>
    </source>
</evidence>
<comment type="caution">
    <text evidence="3">The sequence shown here is derived from an EMBL/GenBank/DDBJ whole genome shotgun (WGS) entry which is preliminary data.</text>
</comment>
<dbReference type="Proteomes" id="UP000663792">
    <property type="component" value="Unassembled WGS sequence"/>
</dbReference>
<evidence type="ECO:0000259" key="2">
    <source>
        <dbReference type="Pfam" id="PF08279"/>
    </source>
</evidence>
<feature type="domain" description="Helix-turn-helix type 11" evidence="2">
    <location>
        <begin position="2"/>
        <end position="35"/>
    </location>
</feature>
<accession>A0A939BZP8</accession>